<dbReference type="SUPFAM" id="SSF103473">
    <property type="entry name" value="MFS general substrate transporter"/>
    <property type="match status" value="1"/>
</dbReference>
<dbReference type="GO" id="GO:0022857">
    <property type="term" value="F:transmembrane transporter activity"/>
    <property type="evidence" value="ECO:0007669"/>
    <property type="project" value="InterPro"/>
</dbReference>
<feature type="transmembrane region" description="Helical" evidence="6">
    <location>
        <begin position="302"/>
        <end position="322"/>
    </location>
</feature>
<evidence type="ECO:0000256" key="2">
    <source>
        <dbReference type="ARBA" id="ARBA00022448"/>
    </source>
</evidence>
<dbReference type="EMBL" id="JANKHO010000129">
    <property type="protein sequence ID" value="KAJ3514755.1"/>
    <property type="molecule type" value="Genomic_DNA"/>
</dbReference>
<feature type="transmembrane region" description="Helical" evidence="6">
    <location>
        <begin position="84"/>
        <end position="106"/>
    </location>
</feature>
<comment type="caution">
    <text evidence="7">The sequence shown here is derived from an EMBL/GenBank/DDBJ whole genome shotgun (WGS) entry which is preliminary data.</text>
</comment>
<dbReference type="AlphaFoldDB" id="A0A9W8KBE7"/>
<name>A0A9W8KBE7_9AGAR</name>
<dbReference type="GO" id="GO:0016020">
    <property type="term" value="C:membrane"/>
    <property type="evidence" value="ECO:0007669"/>
    <property type="project" value="UniProtKB-SubCell"/>
</dbReference>
<dbReference type="OrthoDB" id="3639251at2759"/>
<dbReference type="Gene3D" id="1.20.1250.20">
    <property type="entry name" value="MFS general substrate transporter like domains"/>
    <property type="match status" value="3"/>
</dbReference>
<reference evidence="7" key="1">
    <citation type="submission" date="2022-07" db="EMBL/GenBank/DDBJ databases">
        <title>Genome Sequence of Agrocybe chaxingu.</title>
        <authorList>
            <person name="Buettner E."/>
        </authorList>
    </citation>
    <scope>NUCLEOTIDE SEQUENCE</scope>
    <source>
        <strain evidence="7">MP-N11</strain>
    </source>
</reference>
<organism evidence="7 8">
    <name type="scientific">Agrocybe chaxingu</name>
    <dbReference type="NCBI Taxonomy" id="84603"/>
    <lineage>
        <taxon>Eukaryota</taxon>
        <taxon>Fungi</taxon>
        <taxon>Dikarya</taxon>
        <taxon>Basidiomycota</taxon>
        <taxon>Agaricomycotina</taxon>
        <taxon>Agaricomycetes</taxon>
        <taxon>Agaricomycetidae</taxon>
        <taxon>Agaricales</taxon>
        <taxon>Agaricineae</taxon>
        <taxon>Strophariaceae</taxon>
        <taxon>Agrocybe</taxon>
    </lineage>
</organism>
<accession>A0A9W8KBE7</accession>
<feature type="transmembrane region" description="Helical" evidence="6">
    <location>
        <begin position="168"/>
        <end position="190"/>
    </location>
</feature>
<comment type="subcellular location">
    <subcellularLocation>
        <location evidence="1">Membrane</location>
        <topology evidence="1">Multi-pass membrane protein</topology>
    </subcellularLocation>
</comment>
<dbReference type="InterPro" id="IPR011701">
    <property type="entry name" value="MFS"/>
</dbReference>
<evidence type="ECO:0000256" key="5">
    <source>
        <dbReference type="ARBA" id="ARBA00023136"/>
    </source>
</evidence>
<evidence type="ECO:0000256" key="3">
    <source>
        <dbReference type="ARBA" id="ARBA00022692"/>
    </source>
</evidence>
<evidence type="ECO:0000313" key="8">
    <source>
        <dbReference type="Proteomes" id="UP001148786"/>
    </source>
</evidence>
<evidence type="ECO:0008006" key="9">
    <source>
        <dbReference type="Google" id="ProtNLM"/>
    </source>
</evidence>
<evidence type="ECO:0000256" key="6">
    <source>
        <dbReference type="SAM" id="Phobius"/>
    </source>
</evidence>
<dbReference type="FunFam" id="1.20.1250.20:FF:000013">
    <property type="entry name" value="MFS general substrate transporter"/>
    <property type="match status" value="1"/>
</dbReference>
<protein>
    <recommendedName>
        <fullName evidence="9">MFS general substrate transporter</fullName>
    </recommendedName>
</protein>
<feature type="transmembrane region" description="Helical" evidence="6">
    <location>
        <begin position="362"/>
        <end position="385"/>
    </location>
</feature>
<sequence>MATRDDKDVKLSEKDGSSVDSLKLESNEQYDAEFERKTMRYVDWRIIPVLAMVYSFALIDRINLGAAHTAGMGVDLGLMTGDRFSIISCMYFVPYILLQLPGNLVLRNSESASFFPSLLWIITAWYKRHEVHKRLAVFYLISVTAGGLSPILAYVFSLLKGRGGLEGWRWIFIIEGLITLFLGLITWLFIPAFPDQNNFLTPEQTKLVLKRIDDDRGDAIPDPLTAHKVFKHLRDWTLWAYGIMFMCAAMPSYAQSFFIPIILRGMGWSQTAALLLSAPPYGPSIPTTMLVAYLSDKYKHRSGFIVLCVVVCLTGVSLLAWAKQDEVRYFGAFLTNAGNSGAIPTILAYSSNNVVSHSKRSVQTAMVVSLGGIGGILATTVFRAIDYPRYIPGLGATLGSQGLLLLLLATTTIHFTRLNRQMRQGKRQEPLEGQPGFFYTL</sequence>
<dbReference type="Proteomes" id="UP001148786">
    <property type="component" value="Unassembled WGS sequence"/>
</dbReference>
<proteinExistence type="predicted"/>
<feature type="transmembrane region" description="Helical" evidence="6">
    <location>
        <begin position="136"/>
        <end position="156"/>
    </location>
</feature>
<evidence type="ECO:0000256" key="4">
    <source>
        <dbReference type="ARBA" id="ARBA00022989"/>
    </source>
</evidence>
<feature type="transmembrane region" description="Helical" evidence="6">
    <location>
        <begin position="328"/>
        <end position="350"/>
    </location>
</feature>
<keyword evidence="8" id="KW-1185">Reference proteome</keyword>
<dbReference type="PANTHER" id="PTHR43791:SF3">
    <property type="entry name" value="MAJOR FACILITATOR SUPERFAMILY (MFS) PROFILE DOMAIN-CONTAINING PROTEIN"/>
    <property type="match status" value="1"/>
</dbReference>
<dbReference type="InterPro" id="IPR036259">
    <property type="entry name" value="MFS_trans_sf"/>
</dbReference>
<evidence type="ECO:0000313" key="7">
    <source>
        <dbReference type="EMBL" id="KAJ3514755.1"/>
    </source>
</evidence>
<feature type="transmembrane region" description="Helical" evidence="6">
    <location>
        <begin position="274"/>
        <end position="295"/>
    </location>
</feature>
<dbReference type="Pfam" id="PF07690">
    <property type="entry name" value="MFS_1"/>
    <property type="match status" value="1"/>
</dbReference>
<feature type="transmembrane region" description="Helical" evidence="6">
    <location>
        <begin position="46"/>
        <end position="64"/>
    </location>
</feature>
<evidence type="ECO:0000256" key="1">
    <source>
        <dbReference type="ARBA" id="ARBA00004141"/>
    </source>
</evidence>
<dbReference type="PANTHER" id="PTHR43791">
    <property type="entry name" value="PERMEASE-RELATED"/>
    <property type="match status" value="1"/>
</dbReference>
<feature type="transmembrane region" description="Helical" evidence="6">
    <location>
        <begin position="238"/>
        <end position="262"/>
    </location>
</feature>
<keyword evidence="5 6" id="KW-0472">Membrane</keyword>
<feature type="transmembrane region" description="Helical" evidence="6">
    <location>
        <begin position="391"/>
        <end position="416"/>
    </location>
</feature>
<keyword evidence="3 6" id="KW-0812">Transmembrane</keyword>
<gene>
    <name evidence="7" type="ORF">NLJ89_g2184</name>
</gene>
<keyword evidence="4 6" id="KW-1133">Transmembrane helix</keyword>
<keyword evidence="2" id="KW-0813">Transport</keyword>